<organism evidence="7 8">
    <name type="scientific">Paenibacillus amylolyticus</name>
    <dbReference type="NCBI Taxonomy" id="1451"/>
    <lineage>
        <taxon>Bacteria</taxon>
        <taxon>Bacillati</taxon>
        <taxon>Bacillota</taxon>
        <taxon>Bacilli</taxon>
        <taxon>Bacillales</taxon>
        <taxon>Paenibacillaceae</taxon>
        <taxon>Paenibacillus</taxon>
    </lineage>
</organism>
<dbReference type="Gene3D" id="3.30.559.30">
    <property type="entry name" value="Nonribosomal peptide synthetase, condensation domain"/>
    <property type="match status" value="1"/>
</dbReference>
<dbReference type="PROSITE" id="PS50075">
    <property type="entry name" value="CARRIER"/>
    <property type="match status" value="1"/>
</dbReference>
<proteinExistence type="inferred from homology"/>
<dbReference type="InterPro" id="IPR020806">
    <property type="entry name" value="PKS_PP-bd"/>
</dbReference>
<dbReference type="InterPro" id="IPR020845">
    <property type="entry name" value="AMP-binding_CS"/>
</dbReference>
<evidence type="ECO:0000256" key="3">
    <source>
        <dbReference type="ARBA" id="ARBA00022553"/>
    </source>
</evidence>
<dbReference type="GO" id="GO:0031177">
    <property type="term" value="F:phosphopantetheine binding"/>
    <property type="evidence" value="ECO:0007669"/>
    <property type="project" value="InterPro"/>
</dbReference>
<evidence type="ECO:0000256" key="4">
    <source>
        <dbReference type="ARBA" id="ARBA00022737"/>
    </source>
</evidence>
<keyword evidence="3" id="KW-0597">Phosphoprotein</keyword>
<keyword evidence="5" id="KW-0045">Antibiotic biosynthesis</keyword>
<accession>A0A5M9WU92</accession>
<name>A0A5M9WU92_PAEAM</name>
<dbReference type="Pfam" id="PF00501">
    <property type="entry name" value="AMP-binding"/>
    <property type="match status" value="1"/>
</dbReference>
<dbReference type="InterPro" id="IPR020459">
    <property type="entry name" value="AMP-binding"/>
</dbReference>
<dbReference type="RefSeq" id="WP_123064859.1">
    <property type="nucleotide sequence ID" value="NZ_RIAS01000007.1"/>
</dbReference>
<dbReference type="Pfam" id="PF00550">
    <property type="entry name" value="PP-binding"/>
    <property type="match status" value="1"/>
</dbReference>
<feature type="domain" description="Carrier" evidence="6">
    <location>
        <begin position="765"/>
        <end position="840"/>
    </location>
</feature>
<evidence type="ECO:0000256" key="2">
    <source>
        <dbReference type="ARBA" id="ARBA00022450"/>
    </source>
</evidence>
<dbReference type="GO" id="GO:0043041">
    <property type="term" value="P:amino acid activation for nonribosomal peptide biosynthetic process"/>
    <property type="evidence" value="ECO:0007669"/>
    <property type="project" value="TreeGrafter"/>
</dbReference>
<comment type="similarity">
    <text evidence="1">Belongs to the ATP-dependent AMP-binding enzyme family.</text>
</comment>
<keyword evidence="4" id="KW-0677">Repeat</keyword>
<dbReference type="Gene3D" id="1.10.1200.10">
    <property type="entry name" value="ACP-like"/>
    <property type="match status" value="1"/>
</dbReference>
<sequence>MNNSVENKEKEKRLQREFPRVQFPYDNRVDPSRVDGSSRKIIELEVPEVVSSKVASISNHSDTRMHIVIMAGVLSVLQRYAGVPEVAVGSPVYKQVGGDEHVPGFFPISCRIDDKVCFRELVLSVNQTVRKALDHPELTWTPESGPAPDIGVIVQMDGIHRSIGHSSAYSDMTFTIQREEGNLSLKIDFDATRYEDSGVSSIGQHVVQLLASALFQSDQPIDEIDILLEAERAKILDEYNRTEKPWPHWKTLHGLVLEQVQCNPDRIALVHDEETLTYRELNDRADKVAQFLSKQGVVNETVVAIMIKRSIEMIVGILGILKSGGAYLPIGPNTPVNRATMMLEECAASLVLTNTATLTGSKSLQNLRTSNVAEVYEVDRIVENIDNNLHADVKVASSDLAYIMFTSGSTGKPKGVMLEHRNAVNTIDWFVTITGLNENSRTLLTYNYTSDPSVEDIFAPLSVGATLYITDEYLTIDHIRFREFVQRHGIHILNFVPRMIRELLSGAPKLDSLGIVLSGGEELEDSLKDELLQLGYTVYNNYGPTEAAIDCLSERCGRQKVTLGGPIQNMKCFIMNPAHRLVPFGGIGELVISGVGLARGYINQKELTDKKFIDNPLLPGDRMYLTGDMARWSRTGAIEFLGRSDSQVKIRGYRVELGEIEASLLSHPRIVDAVVLARPDMREDDLVICAYVVVKPGYRETDARQHLTEQLPAYMVPEHIVEMDRIPLNAVGKVDKLLLPKLAPERNSEAEVAQDGMDMEGRETHQQGNAEQVLAGLWKELLGIDAVSRSSNFFDLGGTSMDMIRLNRMIQERMGLHIPVVTLFRFPTIAALANHIEEKEVHK</sequence>
<dbReference type="FunFam" id="3.40.50.980:FF:000001">
    <property type="entry name" value="Non-ribosomal peptide synthetase"/>
    <property type="match status" value="1"/>
</dbReference>
<dbReference type="Gene3D" id="3.30.300.30">
    <property type="match status" value="1"/>
</dbReference>
<reference evidence="7 8" key="1">
    <citation type="journal article" date="2019" name="J. Ind. Microbiol. Biotechnol.">
        <title>Paenibacillus amylolyticus 27C64 has a diverse set of carbohydrate-active enzymes and complete pectin deconstruction system.</title>
        <authorList>
            <person name="Keggi C."/>
            <person name="Doran-Peterson J."/>
        </authorList>
    </citation>
    <scope>NUCLEOTIDE SEQUENCE [LARGE SCALE GENOMIC DNA]</scope>
    <source>
        <strain evidence="7 8">27C64</strain>
    </source>
</reference>
<dbReference type="InterPro" id="IPR010071">
    <property type="entry name" value="AA_adenyl_dom"/>
</dbReference>
<dbReference type="Pfam" id="PF13193">
    <property type="entry name" value="AMP-binding_C"/>
    <property type="match status" value="1"/>
</dbReference>
<dbReference type="PANTHER" id="PTHR45527:SF1">
    <property type="entry name" value="FATTY ACID SYNTHASE"/>
    <property type="match status" value="1"/>
</dbReference>
<dbReference type="Gene3D" id="2.30.38.10">
    <property type="entry name" value="Luciferase, Domain 3"/>
    <property type="match status" value="1"/>
</dbReference>
<dbReference type="SMART" id="SM00823">
    <property type="entry name" value="PKS_PP"/>
    <property type="match status" value="1"/>
</dbReference>
<evidence type="ECO:0000256" key="1">
    <source>
        <dbReference type="ARBA" id="ARBA00006432"/>
    </source>
</evidence>
<evidence type="ECO:0000313" key="8">
    <source>
        <dbReference type="Proteomes" id="UP000323664"/>
    </source>
</evidence>
<evidence type="ECO:0000259" key="6">
    <source>
        <dbReference type="PROSITE" id="PS50075"/>
    </source>
</evidence>
<gene>
    <name evidence="7" type="ORF">EC604_14535</name>
</gene>
<dbReference type="InterPro" id="IPR025110">
    <property type="entry name" value="AMP-bd_C"/>
</dbReference>
<dbReference type="CDD" id="cd05930">
    <property type="entry name" value="A_NRPS"/>
    <property type="match status" value="1"/>
</dbReference>
<dbReference type="InterPro" id="IPR009081">
    <property type="entry name" value="PP-bd_ACP"/>
</dbReference>
<dbReference type="Gene3D" id="3.40.50.980">
    <property type="match status" value="2"/>
</dbReference>
<dbReference type="InterPro" id="IPR036736">
    <property type="entry name" value="ACP-like_sf"/>
</dbReference>
<dbReference type="GO" id="GO:0017000">
    <property type="term" value="P:antibiotic biosynthetic process"/>
    <property type="evidence" value="ECO:0007669"/>
    <property type="project" value="UniProtKB-KW"/>
</dbReference>
<evidence type="ECO:0000313" key="7">
    <source>
        <dbReference type="EMBL" id="KAA8785058.1"/>
    </source>
</evidence>
<keyword evidence="2" id="KW-0596">Phosphopantetheine</keyword>
<dbReference type="PANTHER" id="PTHR45527">
    <property type="entry name" value="NONRIBOSOMAL PEPTIDE SYNTHETASE"/>
    <property type="match status" value="1"/>
</dbReference>
<dbReference type="OrthoDB" id="9765680at2"/>
<dbReference type="SUPFAM" id="SSF52777">
    <property type="entry name" value="CoA-dependent acyltransferases"/>
    <property type="match status" value="1"/>
</dbReference>
<dbReference type="GO" id="GO:0005737">
    <property type="term" value="C:cytoplasm"/>
    <property type="evidence" value="ECO:0007669"/>
    <property type="project" value="TreeGrafter"/>
</dbReference>
<dbReference type="SUPFAM" id="SSF47336">
    <property type="entry name" value="ACP-like"/>
    <property type="match status" value="1"/>
</dbReference>
<dbReference type="GO" id="GO:0044550">
    <property type="term" value="P:secondary metabolite biosynthetic process"/>
    <property type="evidence" value="ECO:0007669"/>
    <property type="project" value="TreeGrafter"/>
</dbReference>
<dbReference type="AlphaFoldDB" id="A0A5M9WU92"/>
<dbReference type="NCBIfam" id="TIGR01733">
    <property type="entry name" value="AA-adenyl-dom"/>
    <property type="match status" value="1"/>
</dbReference>
<dbReference type="InterPro" id="IPR000873">
    <property type="entry name" value="AMP-dep_synth/lig_dom"/>
</dbReference>
<dbReference type="InterPro" id="IPR045851">
    <property type="entry name" value="AMP-bd_C_sf"/>
</dbReference>
<dbReference type="PROSITE" id="PS00455">
    <property type="entry name" value="AMP_BINDING"/>
    <property type="match status" value="1"/>
</dbReference>
<protein>
    <submittedName>
        <fullName evidence="7">Amino acid adenylation domain-containing protein</fullName>
    </submittedName>
</protein>
<dbReference type="EMBL" id="RIAS01000007">
    <property type="protein sequence ID" value="KAA8785058.1"/>
    <property type="molecule type" value="Genomic_DNA"/>
</dbReference>
<dbReference type="SUPFAM" id="SSF56801">
    <property type="entry name" value="Acetyl-CoA synthetase-like"/>
    <property type="match status" value="1"/>
</dbReference>
<evidence type="ECO:0000256" key="5">
    <source>
        <dbReference type="ARBA" id="ARBA00023194"/>
    </source>
</evidence>
<dbReference type="Proteomes" id="UP000323664">
    <property type="component" value="Unassembled WGS sequence"/>
</dbReference>
<comment type="caution">
    <text evidence="7">The sequence shown here is derived from an EMBL/GenBank/DDBJ whole genome shotgun (WGS) entry which is preliminary data.</text>
</comment>
<dbReference type="PRINTS" id="PR00154">
    <property type="entry name" value="AMPBINDING"/>
</dbReference>